<keyword evidence="8" id="KW-0170">Cobalt</keyword>
<evidence type="ECO:0000256" key="6">
    <source>
        <dbReference type="ARBA" id="ARBA00023295"/>
    </source>
</evidence>
<dbReference type="InterPro" id="IPR036291">
    <property type="entry name" value="NAD(P)-bd_dom_sf"/>
</dbReference>
<keyword evidence="2 8" id="KW-0479">Metal-binding</keyword>
<gene>
    <name evidence="12" type="ORF">SAMN05444392_102403</name>
</gene>
<dbReference type="OrthoDB" id="9808275at2"/>
<dbReference type="PRINTS" id="PR00732">
    <property type="entry name" value="GLHYDRLASE4"/>
</dbReference>
<reference evidence="12 13" key="1">
    <citation type="submission" date="2016-11" db="EMBL/GenBank/DDBJ databases">
        <authorList>
            <person name="Jaros S."/>
            <person name="Januszkiewicz K."/>
            <person name="Wedrychowicz H."/>
        </authorList>
    </citation>
    <scope>NUCLEOTIDE SEQUENCE [LARGE SCALE GENOMIC DNA]</scope>
    <source>
        <strain evidence="12 13">DSM 44666</strain>
    </source>
</reference>
<evidence type="ECO:0000256" key="1">
    <source>
        <dbReference type="ARBA" id="ARBA00010141"/>
    </source>
</evidence>
<dbReference type="SUPFAM" id="SSF51735">
    <property type="entry name" value="NAD(P)-binding Rossmann-fold domains"/>
    <property type="match status" value="1"/>
</dbReference>
<comment type="cofactor">
    <cofactor evidence="10">
        <name>NAD(+)</name>
        <dbReference type="ChEBI" id="CHEBI:57540"/>
    </cofactor>
    <text evidence="10">Binds 1 NAD(+) per subunit.</text>
</comment>
<keyword evidence="5 8" id="KW-0464">Manganese</keyword>
<feature type="site" description="Increases basicity of active site Tyr" evidence="9">
    <location>
        <position position="110"/>
    </location>
</feature>
<organism evidence="12 13">
    <name type="scientific">Seinonella peptonophila</name>
    <dbReference type="NCBI Taxonomy" id="112248"/>
    <lineage>
        <taxon>Bacteria</taxon>
        <taxon>Bacillati</taxon>
        <taxon>Bacillota</taxon>
        <taxon>Bacilli</taxon>
        <taxon>Bacillales</taxon>
        <taxon>Thermoactinomycetaceae</taxon>
        <taxon>Seinonella</taxon>
    </lineage>
</organism>
<keyword evidence="13" id="KW-1185">Reference proteome</keyword>
<dbReference type="Pfam" id="PF02056">
    <property type="entry name" value="Glyco_hydro_4"/>
    <property type="match status" value="1"/>
</dbReference>
<dbReference type="InterPro" id="IPR019802">
    <property type="entry name" value="GlycHydrolase_4_CS"/>
</dbReference>
<keyword evidence="4 10" id="KW-0520">NAD</keyword>
<evidence type="ECO:0000256" key="3">
    <source>
        <dbReference type="ARBA" id="ARBA00022801"/>
    </source>
</evidence>
<dbReference type="PANTHER" id="PTHR32092">
    <property type="entry name" value="6-PHOSPHO-BETA-GLUCOSIDASE-RELATED"/>
    <property type="match status" value="1"/>
</dbReference>
<proteinExistence type="inferred from homology"/>
<feature type="domain" description="Glycosyl hydrolase family 4 C-terminal" evidence="11">
    <location>
        <begin position="195"/>
        <end position="410"/>
    </location>
</feature>
<dbReference type="InterPro" id="IPR022616">
    <property type="entry name" value="Glyco_hydro_4_C"/>
</dbReference>
<keyword evidence="3 10" id="KW-0378">Hydrolase</keyword>
<evidence type="ECO:0000313" key="13">
    <source>
        <dbReference type="Proteomes" id="UP000184476"/>
    </source>
</evidence>
<evidence type="ECO:0000313" key="12">
    <source>
        <dbReference type="EMBL" id="SHE69370.1"/>
    </source>
</evidence>
<dbReference type="GO" id="GO:0016616">
    <property type="term" value="F:oxidoreductase activity, acting on the CH-OH group of donors, NAD or NADP as acceptor"/>
    <property type="evidence" value="ECO:0007669"/>
    <property type="project" value="InterPro"/>
</dbReference>
<dbReference type="SUPFAM" id="SSF56327">
    <property type="entry name" value="LDH C-terminal domain-like"/>
    <property type="match status" value="1"/>
</dbReference>
<evidence type="ECO:0000256" key="10">
    <source>
        <dbReference type="RuleBase" id="RU361152"/>
    </source>
</evidence>
<comment type="similarity">
    <text evidence="1 10">Belongs to the glycosyl hydrolase 4 family.</text>
</comment>
<dbReference type="CDD" id="cd05296">
    <property type="entry name" value="GH4_P_beta_glucosidase"/>
    <property type="match status" value="1"/>
</dbReference>
<dbReference type="EMBL" id="FQVL01000002">
    <property type="protein sequence ID" value="SHE69370.1"/>
    <property type="molecule type" value="Genomic_DNA"/>
</dbReference>
<dbReference type="Pfam" id="PF11975">
    <property type="entry name" value="Glyco_hydro_4C"/>
    <property type="match status" value="1"/>
</dbReference>
<feature type="binding site" evidence="8">
    <location>
        <position position="200"/>
    </location>
    <ligand>
        <name>Mn(2+)</name>
        <dbReference type="ChEBI" id="CHEBI:29035"/>
    </ligand>
</feature>
<dbReference type="AlphaFoldDB" id="A0A1M4VKG6"/>
<evidence type="ECO:0000256" key="8">
    <source>
        <dbReference type="PIRSR" id="PIRSR601088-3"/>
    </source>
</evidence>
<feature type="binding site" evidence="8">
    <location>
        <position position="170"/>
    </location>
    <ligand>
        <name>Mn(2+)</name>
        <dbReference type="ChEBI" id="CHEBI:29035"/>
    </ligand>
</feature>
<evidence type="ECO:0000256" key="7">
    <source>
        <dbReference type="PIRSR" id="PIRSR601088-2"/>
    </source>
</evidence>
<dbReference type="RefSeq" id="WP_073153980.1">
    <property type="nucleotide sequence ID" value="NZ_FQVL01000002.1"/>
</dbReference>
<dbReference type="InterPro" id="IPR015955">
    <property type="entry name" value="Lactate_DH/Glyco_Ohase_4_C"/>
</dbReference>
<protein>
    <submittedName>
        <fullName evidence="12">6-phospho-beta-glucosidase</fullName>
    </submittedName>
</protein>
<dbReference type="GO" id="GO:0046872">
    <property type="term" value="F:metal ion binding"/>
    <property type="evidence" value="ECO:0007669"/>
    <property type="project" value="UniProtKB-KW"/>
</dbReference>
<keyword evidence="8" id="KW-0408">Iron</keyword>
<evidence type="ECO:0000256" key="5">
    <source>
        <dbReference type="ARBA" id="ARBA00023211"/>
    </source>
</evidence>
<dbReference type="Gene3D" id="3.90.110.10">
    <property type="entry name" value="Lactate dehydrogenase/glycoside hydrolase, family 4, C-terminal"/>
    <property type="match status" value="1"/>
</dbReference>
<dbReference type="STRING" id="112248.SAMN05444392_102403"/>
<dbReference type="PROSITE" id="PS01324">
    <property type="entry name" value="GLYCOSYL_HYDROL_F4"/>
    <property type="match status" value="1"/>
</dbReference>
<dbReference type="Gene3D" id="3.40.50.720">
    <property type="entry name" value="NAD(P)-binding Rossmann-like Domain"/>
    <property type="match status" value="1"/>
</dbReference>
<dbReference type="GO" id="GO:0005975">
    <property type="term" value="P:carbohydrate metabolic process"/>
    <property type="evidence" value="ECO:0007669"/>
    <property type="project" value="InterPro"/>
</dbReference>
<name>A0A1M4VKG6_9BACL</name>
<evidence type="ECO:0000259" key="11">
    <source>
        <dbReference type="Pfam" id="PF11975"/>
    </source>
</evidence>
<dbReference type="PANTHER" id="PTHR32092:SF5">
    <property type="entry name" value="6-PHOSPHO-BETA-GLUCOSIDASE"/>
    <property type="match status" value="1"/>
</dbReference>
<feature type="binding site" evidence="7">
    <location>
        <position position="94"/>
    </location>
    <ligand>
        <name>substrate</name>
    </ligand>
</feature>
<feature type="binding site" evidence="7">
    <location>
        <position position="148"/>
    </location>
    <ligand>
        <name>substrate</name>
    </ligand>
</feature>
<accession>A0A1M4VKG6</accession>
<dbReference type="Proteomes" id="UP000184476">
    <property type="component" value="Unassembled WGS sequence"/>
</dbReference>
<keyword evidence="6 10" id="KW-0326">Glycosidase</keyword>
<evidence type="ECO:0000256" key="4">
    <source>
        <dbReference type="ARBA" id="ARBA00023027"/>
    </source>
</evidence>
<keyword evidence="8" id="KW-0533">Nickel</keyword>
<dbReference type="InterPro" id="IPR001088">
    <property type="entry name" value="Glyco_hydro_4"/>
</dbReference>
<sequence length="441" mass="49298">MSLKVVIIGGGSSYTPEIIEGFINRYQSFPCTEIVLVDIPAGLEKLKIITALAKRMIKRVKLPIQLSMTLDRRSALKGADFVTTQIRVGGLAAREKDERIPLSHGVIGQETNGAGGIFKAFRTIPILLDIAKDMHELCPNAWLINFTNPAGIVTEALIQHSPHKRVIGVCNIPFNMRNSIAEMLGCTAAEIEIEFVGMNHFVFGKRVWQNGIDRTQEVIKRLIQNGDQYSPANIVSIGWEQTFIESLQLIPNPYHQYYFQTDEVLAKSLQAFKENGTRAEIVQKIEAELFQKYQDQELDHKPVELEKRGGAYYSDAACNLMNSIYNDTGDIQTVNIINQGAIPDLPATAVIEANARISRKGPQPLAIGPLPRSIRGMIQQMKAFEELVVEAAISGNYQVAYQAMIMNPLIPSDQKAKTILDEMLEAHRKDLPQFHLHSFKF</sequence>
<evidence type="ECO:0000256" key="9">
    <source>
        <dbReference type="PIRSR" id="PIRSR601088-4"/>
    </source>
</evidence>
<dbReference type="GO" id="GO:0004553">
    <property type="term" value="F:hydrolase activity, hydrolyzing O-glycosyl compounds"/>
    <property type="evidence" value="ECO:0007669"/>
    <property type="project" value="InterPro"/>
</dbReference>
<evidence type="ECO:0000256" key="2">
    <source>
        <dbReference type="ARBA" id="ARBA00022723"/>
    </source>
</evidence>